<dbReference type="AlphaFoldDB" id="A0A9P8T4H1"/>
<dbReference type="EMBL" id="JAEUBE010000295">
    <property type="protein sequence ID" value="KAH3665716.1"/>
    <property type="molecule type" value="Genomic_DNA"/>
</dbReference>
<dbReference type="GeneID" id="70235869"/>
<dbReference type="RefSeq" id="XP_046060920.1">
    <property type="nucleotide sequence ID" value="XM_046204925.1"/>
</dbReference>
<protein>
    <submittedName>
        <fullName evidence="1">Uncharacterized protein</fullName>
    </submittedName>
</protein>
<name>A0A9P8T4H1_9ASCO</name>
<dbReference type="Proteomes" id="UP000769157">
    <property type="component" value="Unassembled WGS sequence"/>
</dbReference>
<organism evidence="1 2">
    <name type="scientific">Ogataea philodendri</name>
    <dbReference type="NCBI Taxonomy" id="1378263"/>
    <lineage>
        <taxon>Eukaryota</taxon>
        <taxon>Fungi</taxon>
        <taxon>Dikarya</taxon>
        <taxon>Ascomycota</taxon>
        <taxon>Saccharomycotina</taxon>
        <taxon>Pichiomycetes</taxon>
        <taxon>Pichiales</taxon>
        <taxon>Pichiaceae</taxon>
        <taxon>Ogataea</taxon>
    </lineage>
</organism>
<evidence type="ECO:0000313" key="2">
    <source>
        <dbReference type="Proteomes" id="UP000769157"/>
    </source>
</evidence>
<accession>A0A9P8T4H1</accession>
<comment type="caution">
    <text evidence="1">The sequence shown here is derived from an EMBL/GenBank/DDBJ whole genome shotgun (WGS) entry which is preliminary data.</text>
</comment>
<dbReference type="OrthoDB" id="8007636at2759"/>
<sequence>MQRKQVTKIKLWLLEQLDLSNVNVLQWEDGLGALLDLSANSLWDQLTGQLSQGGVRNFSGHNFHHLLSDLLQFRRLSVSGLLDLVGLSFGESNAEHSQNVVIRGLDSNISLHKRLPFSNKRLQLVGGEIHTVEVGQKVLTLNLVNSQLDLLVRVVLGTLQVSKTNLDNSTLKTVSSVLQTTALVDQGLSNVSVFKGGWGLDVVPFLSGEWVDNPLLDTFLSLGQSLVLSDSHVV</sequence>
<reference evidence="1" key="2">
    <citation type="submission" date="2021-01" db="EMBL/GenBank/DDBJ databases">
        <authorList>
            <person name="Schikora-Tamarit M.A."/>
        </authorList>
    </citation>
    <scope>NUCLEOTIDE SEQUENCE</scope>
    <source>
        <strain evidence="1">CBS6075</strain>
    </source>
</reference>
<evidence type="ECO:0000313" key="1">
    <source>
        <dbReference type="EMBL" id="KAH3665716.1"/>
    </source>
</evidence>
<reference evidence="1" key="1">
    <citation type="journal article" date="2021" name="Open Biol.">
        <title>Shared evolutionary footprints suggest mitochondrial oxidative damage underlies multiple complex I losses in fungi.</title>
        <authorList>
            <person name="Schikora-Tamarit M.A."/>
            <person name="Marcet-Houben M."/>
            <person name="Nosek J."/>
            <person name="Gabaldon T."/>
        </authorList>
    </citation>
    <scope>NUCLEOTIDE SEQUENCE</scope>
    <source>
        <strain evidence="1">CBS6075</strain>
    </source>
</reference>
<gene>
    <name evidence="1" type="ORF">OGAPHI_003904</name>
</gene>
<keyword evidence="2" id="KW-1185">Reference proteome</keyword>
<proteinExistence type="predicted"/>